<comment type="function">
    <text evidence="1">Required for the efficient initiation of filament assembly.</text>
</comment>
<evidence type="ECO:0008006" key="6">
    <source>
        <dbReference type="Google" id="ProtNLM"/>
    </source>
</evidence>
<name>A0ABY0IJ46_9BACT</name>
<dbReference type="InterPro" id="IPR036679">
    <property type="entry name" value="FlgN-like_sf"/>
</dbReference>
<dbReference type="EMBL" id="QDKL01000001">
    <property type="protein sequence ID" value="RZF22971.1"/>
    <property type="molecule type" value="Genomic_DNA"/>
</dbReference>
<comment type="caution">
    <text evidence="4">The sequence shown here is derived from an EMBL/GenBank/DDBJ whole genome shotgun (WGS) entry which is preliminary data.</text>
</comment>
<accession>A0ABY0IJ46</accession>
<sequence length="167" mass="19554">MKTQLAKYYFQITDIWKSQCELHYKLFDLTCDEYALLLESDLEKLEEKVAQKALIVSEIEKNEYLRNDILATIKKDYKELEVNSINDLLDFFAKFEAEKEGKHLYRFNALLVDIIEKIQAQNKKNQLFINKALSSLREIRESAMGTKTVSTYNAKGMTQERSLGRNP</sequence>
<dbReference type="RefSeq" id="WP_114705913.1">
    <property type="nucleotide sequence ID" value="NZ_QDKL01000001.1"/>
</dbReference>
<evidence type="ECO:0000256" key="2">
    <source>
        <dbReference type="ARBA" id="ARBA00007703"/>
    </source>
</evidence>
<evidence type="ECO:0000256" key="3">
    <source>
        <dbReference type="ARBA" id="ARBA00022795"/>
    </source>
</evidence>
<evidence type="ECO:0000256" key="1">
    <source>
        <dbReference type="ARBA" id="ARBA00002397"/>
    </source>
</evidence>
<comment type="similarity">
    <text evidence="2">Belongs to the FlgN family.</text>
</comment>
<organism evidence="4 5">
    <name type="scientific">Halobacteriovorax vibrionivorans</name>
    <dbReference type="NCBI Taxonomy" id="2152716"/>
    <lineage>
        <taxon>Bacteria</taxon>
        <taxon>Pseudomonadati</taxon>
        <taxon>Bdellovibrionota</taxon>
        <taxon>Bacteriovoracia</taxon>
        <taxon>Bacteriovoracales</taxon>
        <taxon>Halobacteriovoraceae</taxon>
        <taxon>Halobacteriovorax</taxon>
    </lineage>
</organism>
<dbReference type="Gene3D" id="1.20.58.300">
    <property type="entry name" value="FlgN-like"/>
    <property type="match status" value="1"/>
</dbReference>
<gene>
    <name evidence="4" type="ORF">DAY19_04150</name>
</gene>
<dbReference type="Proteomes" id="UP000443582">
    <property type="component" value="Unassembled WGS sequence"/>
</dbReference>
<proteinExistence type="inferred from homology"/>
<keyword evidence="3" id="KW-1005">Bacterial flagellum biogenesis</keyword>
<keyword evidence="5" id="KW-1185">Reference proteome</keyword>
<evidence type="ECO:0000313" key="4">
    <source>
        <dbReference type="EMBL" id="RZF22971.1"/>
    </source>
</evidence>
<dbReference type="InterPro" id="IPR007809">
    <property type="entry name" value="FlgN-like"/>
</dbReference>
<reference evidence="5" key="1">
    <citation type="journal article" date="2019" name="Int. J. Syst. Evol. Microbiol.">
        <title>Halobacteriovorax valvorus sp. nov., a novel prokaryotic predator isolated from coastal seawater of China.</title>
        <authorList>
            <person name="Chen M.-X."/>
        </authorList>
    </citation>
    <scope>NUCLEOTIDE SEQUENCE [LARGE SCALE GENOMIC DNA]</scope>
    <source>
        <strain evidence="5">BL9</strain>
    </source>
</reference>
<evidence type="ECO:0000313" key="5">
    <source>
        <dbReference type="Proteomes" id="UP000443582"/>
    </source>
</evidence>
<dbReference type="SUPFAM" id="SSF140566">
    <property type="entry name" value="FlgN-like"/>
    <property type="match status" value="1"/>
</dbReference>
<protein>
    <recommendedName>
        <fullName evidence="6">Flagellar protein FlgN</fullName>
    </recommendedName>
</protein>
<dbReference type="Pfam" id="PF05130">
    <property type="entry name" value="FlgN"/>
    <property type="match status" value="1"/>
</dbReference>